<comment type="caution">
    <text evidence="1">The sequence shown here is derived from an EMBL/GenBank/DDBJ whole genome shotgun (WGS) entry which is preliminary data.</text>
</comment>
<sequence length="23" mass="2628">MYDVPKMAVRVGNEVSNPIEYLC</sequence>
<accession>A0A1R1Y943</accession>
<dbReference type="AlphaFoldDB" id="A0A1R1Y943"/>
<reference evidence="2" key="1">
    <citation type="submission" date="2017-01" db="EMBL/GenBank/DDBJ databases">
        <authorList>
            <person name="Wang Y."/>
            <person name="White M."/>
            <person name="Kvist S."/>
            <person name="Moncalvo J.-M."/>
        </authorList>
    </citation>
    <scope>NUCLEOTIDE SEQUENCE [LARGE SCALE GENOMIC DNA]</scope>
    <source>
        <strain evidence="2">ID-206-W2</strain>
    </source>
</reference>
<dbReference type="EMBL" id="LSSM01002035">
    <property type="protein sequence ID" value="OMJ23374.1"/>
    <property type="molecule type" value="Genomic_DNA"/>
</dbReference>
<name>A0A1R1Y943_9FUNG</name>
<feature type="non-terminal residue" evidence="1">
    <location>
        <position position="23"/>
    </location>
</feature>
<evidence type="ECO:0000313" key="2">
    <source>
        <dbReference type="Proteomes" id="UP000187429"/>
    </source>
</evidence>
<protein>
    <submittedName>
        <fullName evidence="1">Uncharacterized protein</fullName>
    </submittedName>
</protein>
<keyword evidence="2" id="KW-1185">Reference proteome</keyword>
<gene>
    <name evidence="1" type="ORF">AYI69_g5012</name>
</gene>
<evidence type="ECO:0000313" key="1">
    <source>
        <dbReference type="EMBL" id="OMJ23374.1"/>
    </source>
</evidence>
<organism evidence="1 2">
    <name type="scientific">Smittium culicis</name>
    <dbReference type="NCBI Taxonomy" id="133412"/>
    <lineage>
        <taxon>Eukaryota</taxon>
        <taxon>Fungi</taxon>
        <taxon>Fungi incertae sedis</taxon>
        <taxon>Zoopagomycota</taxon>
        <taxon>Kickxellomycotina</taxon>
        <taxon>Harpellomycetes</taxon>
        <taxon>Harpellales</taxon>
        <taxon>Legeriomycetaceae</taxon>
        <taxon>Smittium</taxon>
    </lineage>
</organism>
<dbReference type="Proteomes" id="UP000187429">
    <property type="component" value="Unassembled WGS sequence"/>
</dbReference>
<proteinExistence type="predicted"/>